<evidence type="ECO:0000313" key="1">
    <source>
        <dbReference type="EMBL" id="JAD29153.1"/>
    </source>
</evidence>
<proteinExistence type="predicted"/>
<accession>A0A0A8YUU6</accession>
<reference evidence="1" key="1">
    <citation type="submission" date="2014-09" db="EMBL/GenBank/DDBJ databases">
        <authorList>
            <person name="Magalhaes I.L.F."/>
            <person name="Oliveira U."/>
            <person name="Santos F.R."/>
            <person name="Vidigal T.H.D.A."/>
            <person name="Brescovit A.D."/>
            <person name="Santos A.J."/>
        </authorList>
    </citation>
    <scope>NUCLEOTIDE SEQUENCE</scope>
    <source>
        <tissue evidence="1">Shoot tissue taken approximately 20 cm above the soil surface</tissue>
    </source>
</reference>
<protein>
    <submittedName>
        <fullName evidence="1">Uncharacterized protein</fullName>
    </submittedName>
</protein>
<organism evidence="1">
    <name type="scientific">Arundo donax</name>
    <name type="common">Giant reed</name>
    <name type="synonym">Donax arundinaceus</name>
    <dbReference type="NCBI Taxonomy" id="35708"/>
    <lineage>
        <taxon>Eukaryota</taxon>
        <taxon>Viridiplantae</taxon>
        <taxon>Streptophyta</taxon>
        <taxon>Embryophyta</taxon>
        <taxon>Tracheophyta</taxon>
        <taxon>Spermatophyta</taxon>
        <taxon>Magnoliopsida</taxon>
        <taxon>Liliopsida</taxon>
        <taxon>Poales</taxon>
        <taxon>Poaceae</taxon>
        <taxon>PACMAD clade</taxon>
        <taxon>Arundinoideae</taxon>
        <taxon>Arundineae</taxon>
        <taxon>Arundo</taxon>
    </lineage>
</organism>
<reference evidence="1" key="2">
    <citation type="journal article" date="2015" name="Data Brief">
        <title>Shoot transcriptome of the giant reed, Arundo donax.</title>
        <authorList>
            <person name="Barrero R.A."/>
            <person name="Guerrero F.D."/>
            <person name="Moolhuijzen P."/>
            <person name="Goolsby J.A."/>
            <person name="Tidwell J."/>
            <person name="Bellgard S.E."/>
            <person name="Bellgard M.I."/>
        </authorList>
    </citation>
    <scope>NUCLEOTIDE SEQUENCE</scope>
    <source>
        <tissue evidence="1">Shoot tissue taken approximately 20 cm above the soil surface</tissue>
    </source>
</reference>
<dbReference type="EMBL" id="GBRH01268742">
    <property type="protein sequence ID" value="JAD29153.1"/>
    <property type="molecule type" value="Transcribed_RNA"/>
</dbReference>
<name>A0A0A8YUU6_ARUDO</name>
<dbReference type="AlphaFoldDB" id="A0A0A8YUU6"/>
<sequence length="52" mass="6154">MYQFNIICLSRNNLFHAPNYQNNTQAKGELIRTDASKQHRKNILQLDYLDSN</sequence>